<evidence type="ECO:0000256" key="5">
    <source>
        <dbReference type="ARBA" id="ARBA00022741"/>
    </source>
</evidence>
<dbReference type="Gene3D" id="3.30.565.10">
    <property type="entry name" value="Histidine kinase-like ATPase, C-terminal domain"/>
    <property type="match status" value="1"/>
</dbReference>
<dbReference type="Proteomes" id="UP000447355">
    <property type="component" value="Unassembled WGS sequence"/>
</dbReference>
<evidence type="ECO:0000313" key="11">
    <source>
        <dbReference type="EMBL" id="MYM92825.1"/>
    </source>
</evidence>
<evidence type="ECO:0000256" key="6">
    <source>
        <dbReference type="ARBA" id="ARBA00022777"/>
    </source>
</evidence>
<keyword evidence="4" id="KW-0808">Transferase</keyword>
<dbReference type="PROSITE" id="PS50109">
    <property type="entry name" value="HIS_KIN"/>
    <property type="match status" value="1"/>
</dbReference>
<gene>
    <name evidence="11" type="ORF">GTP90_02990</name>
</gene>
<dbReference type="InterPro" id="IPR003661">
    <property type="entry name" value="HisK_dim/P_dom"/>
</dbReference>
<dbReference type="InterPro" id="IPR036097">
    <property type="entry name" value="HisK_dim/P_sf"/>
</dbReference>
<feature type="domain" description="Histidine kinase" evidence="10">
    <location>
        <begin position="233"/>
        <end position="452"/>
    </location>
</feature>
<dbReference type="EC" id="2.7.13.3" evidence="2"/>
<dbReference type="PANTHER" id="PTHR43065">
    <property type="entry name" value="SENSOR HISTIDINE KINASE"/>
    <property type="match status" value="1"/>
</dbReference>
<keyword evidence="9" id="KW-1133">Transmembrane helix</keyword>
<dbReference type="RefSeq" id="WP_161082078.1">
    <property type="nucleotide sequence ID" value="NZ_WWCX01000001.1"/>
</dbReference>
<dbReference type="SUPFAM" id="SSF55874">
    <property type="entry name" value="ATPase domain of HSP90 chaperone/DNA topoisomerase II/histidine kinase"/>
    <property type="match status" value="1"/>
</dbReference>
<dbReference type="InterPro" id="IPR004358">
    <property type="entry name" value="Sig_transdc_His_kin-like_C"/>
</dbReference>
<evidence type="ECO:0000259" key="10">
    <source>
        <dbReference type="PROSITE" id="PS50109"/>
    </source>
</evidence>
<feature type="transmembrane region" description="Helical" evidence="9">
    <location>
        <begin position="85"/>
        <end position="105"/>
    </location>
</feature>
<reference evidence="11" key="1">
    <citation type="submission" date="2019-12" db="EMBL/GenBank/DDBJ databases">
        <title>Novel species isolated from a subtropical stream in China.</title>
        <authorList>
            <person name="Lu H."/>
        </authorList>
    </citation>
    <scope>NUCLEOTIDE SEQUENCE [LARGE SCALE GENOMIC DNA]</scope>
    <source>
        <strain evidence="11">FT81W</strain>
    </source>
</reference>
<dbReference type="CDD" id="cd00082">
    <property type="entry name" value="HisKA"/>
    <property type="match status" value="1"/>
</dbReference>
<feature type="transmembrane region" description="Helical" evidence="9">
    <location>
        <begin position="162"/>
        <end position="182"/>
    </location>
</feature>
<feature type="transmembrane region" description="Helical" evidence="9">
    <location>
        <begin position="125"/>
        <end position="150"/>
    </location>
</feature>
<dbReference type="Pfam" id="PF00512">
    <property type="entry name" value="HisKA"/>
    <property type="match status" value="1"/>
</dbReference>
<dbReference type="InterPro" id="IPR003594">
    <property type="entry name" value="HATPase_dom"/>
</dbReference>
<proteinExistence type="predicted"/>
<evidence type="ECO:0000256" key="8">
    <source>
        <dbReference type="ARBA" id="ARBA00023012"/>
    </source>
</evidence>
<dbReference type="GO" id="GO:0005524">
    <property type="term" value="F:ATP binding"/>
    <property type="evidence" value="ECO:0007669"/>
    <property type="project" value="UniProtKB-KW"/>
</dbReference>
<comment type="caution">
    <text evidence="11">The sequence shown here is derived from an EMBL/GenBank/DDBJ whole genome shotgun (WGS) entry which is preliminary data.</text>
</comment>
<protein>
    <recommendedName>
        <fullName evidence="2">histidine kinase</fullName>
        <ecNumber evidence="2">2.7.13.3</ecNumber>
    </recommendedName>
</protein>
<evidence type="ECO:0000313" key="12">
    <source>
        <dbReference type="Proteomes" id="UP000447355"/>
    </source>
</evidence>
<dbReference type="Pfam" id="PF02518">
    <property type="entry name" value="HATPase_c"/>
    <property type="match status" value="1"/>
</dbReference>
<evidence type="ECO:0000256" key="4">
    <source>
        <dbReference type="ARBA" id="ARBA00022679"/>
    </source>
</evidence>
<dbReference type="EMBL" id="WWCX01000001">
    <property type="protein sequence ID" value="MYM92825.1"/>
    <property type="molecule type" value="Genomic_DNA"/>
</dbReference>
<feature type="transmembrane region" description="Helical" evidence="9">
    <location>
        <begin position="29"/>
        <end position="48"/>
    </location>
</feature>
<keyword evidence="9" id="KW-0812">Transmembrane</keyword>
<evidence type="ECO:0000256" key="2">
    <source>
        <dbReference type="ARBA" id="ARBA00012438"/>
    </source>
</evidence>
<dbReference type="InterPro" id="IPR005467">
    <property type="entry name" value="His_kinase_dom"/>
</dbReference>
<dbReference type="GO" id="GO:0000155">
    <property type="term" value="F:phosphorelay sensor kinase activity"/>
    <property type="evidence" value="ECO:0007669"/>
    <property type="project" value="InterPro"/>
</dbReference>
<dbReference type="AlphaFoldDB" id="A0A845GHE5"/>
<keyword evidence="8" id="KW-0902">Two-component regulatory system</keyword>
<dbReference type="SMART" id="SM00388">
    <property type="entry name" value="HisKA"/>
    <property type="match status" value="1"/>
</dbReference>
<organism evidence="11 12">
    <name type="scientific">Duganella vulcania</name>
    <dbReference type="NCBI Taxonomy" id="2692166"/>
    <lineage>
        <taxon>Bacteria</taxon>
        <taxon>Pseudomonadati</taxon>
        <taxon>Pseudomonadota</taxon>
        <taxon>Betaproteobacteria</taxon>
        <taxon>Burkholderiales</taxon>
        <taxon>Oxalobacteraceae</taxon>
        <taxon>Telluria group</taxon>
        <taxon>Duganella</taxon>
    </lineage>
</organism>
<comment type="catalytic activity">
    <reaction evidence="1">
        <text>ATP + protein L-histidine = ADP + protein N-phospho-L-histidine.</text>
        <dbReference type="EC" id="2.7.13.3"/>
    </reaction>
</comment>
<dbReference type="PRINTS" id="PR00344">
    <property type="entry name" value="BCTRLSENSOR"/>
</dbReference>
<keyword evidence="5" id="KW-0547">Nucleotide-binding</keyword>
<keyword evidence="9" id="KW-0472">Membrane</keyword>
<accession>A0A845GHE5</accession>
<dbReference type="Gene3D" id="1.10.287.130">
    <property type="match status" value="1"/>
</dbReference>
<keyword evidence="7" id="KW-0067">ATP-binding</keyword>
<dbReference type="SUPFAM" id="SSF47384">
    <property type="entry name" value="Homodimeric domain of signal transducing histidine kinase"/>
    <property type="match status" value="1"/>
</dbReference>
<feature type="transmembrane region" description="Helical" evidence="9">
    <location>
        <begin position="54"/>
        <end position="73"/>
    </location>
</feature>
<sequence>MTRLVPFAKVVQEDYETALRSFRLEFSRAGAWTGIALVLLGSGLDHAAYPEWEVPFAAARITVSLFIFGILRLMRTAVGRQNIQWLTFSWLLLPQIMISWMIGLTEGASSIYYSGLTLAIYSSGIVLAFGLWQNIVFGAVSYLMYFLACARHPESFGFHGPFGVNSLFIVMSATVSAVFTVYNERARKVLFQLKAEVAKKNVELELTNSNLAEIKGQMLQQEKMAAIGTLASGLMHEVNNPVNFCLMAIELAAEQPVAKADPLISECLVDAKGGMQRVQHIVSDLKTLAYRKNGTDLLSTYFLFERALGSALRLANHELRHVKVTRNLPADTLVRGDEAAIIGVLINLFSNAVMAMLKAGKEPCEVDITAQWVMVDHSQRLRVTVRDNGPGIEPANLPRVFEPFFTTRDVGQGLGLGLSISYRVIERHGGVLTAESAVGEWTKMIFDLPRAEVERR</sequence>
<evidence type="ECO:0000256" key="7">
    <source>
        <dbReference type="ARBA" id="ARBA00022840"/>
    </source>
</evidence>
<dbReference type="InterPro" id="IPR036890">
    <property type="entry name" value="HATPase_C_sf"/>
</dbReference>
<name>A0A845GHE5_9BURK</name>
<keyword evidence="3" id="KW-0597">Phosphoprotein</keyword>
<keyword evidence="6 11" id="KW-0418">Kinase</keyword>
<evidence type="ECO:0000256" key="3">
    <source>
        <dbReference type="ARBA" id="ARBA00022553"/>
    </source>
</evidence>
<evidence type="ECO:0000256" key="1">
    <source>
        <dbReference type="ARBA" id="ARBA00000085"/>
    </source>
</evidence>
<evidence type="ECO:0000256" key="9">
    <source>
        <dbReference type="SAM" id="Phobius"/>
    </source>
</evidence>
<dbReference type="SMART" id="SM00387">
    <property type="entry name" value="HATPase_c"/>
    <property type="match status" value="1"/>
</dbReference>
<dbReference type="PANTHER" id="PTHR43065:SF10">
    <property type="entry name" value="PEROXIDE STRESS-ACTIVATED HISTIDINE KINASE MAK3"/>
    <property type="match status" value="1"/>
</dbReference>